<dbReference type="Pfam" id="PF02321">
    <property type="entry name" value="OEP"/>
    <property type="match status" value="2"/>
</dbReference>
<evidence type="ECO:0000256" key="6">
    <source>
        <dbReference type="ARBA" id="ARBA00023136"/>
    </source>
</evidence>
<dbReference type="InterPro" id="IPR051906">
    <property type="entry name" value="TolC-like"/>
</dbReference>
<name>A0A2M9R5U4_9FLAO</name>
<dbReference type="SUPFAM" id="SSF56954">
    <property type="entry name" value="Outer membrane efflux proteins (OEP)"/>
    <property type="match status" value="1"/>
</dbReference>
<evidence type="ECO:0000256" key="1">
    <source>
        <dbReference type="ARBA" id="ARBA00004442"/>
    </source>
</evidence>
<evidence type="ECO:0000256" key="2">
    <source>
        <dbReference type="ARBA" id="ARBA00007613"/>
    </source>
</evidence>
<comment type="similarity">
    <text evidence="2">Belongs to the outer membrane factor (OMF) (TC 1.B.17) family.</text>
</comment>
<keyword evidence="6" id="KW-0472">Membrane</keyword>
<dbReference type="OrthoDB" id="9811587at2"/>
<dbReference type="EMBL" id="NIPO01000001">
    <property type="protein sequence ID" value="PJR04214.1"/>
    <property type="molecule type" value="Genomic_DNA"/>
</dbReference>
<accession>A0A2M9R5U4</accession>
<dbReference type="GO" id="GO:0009279">
    <property type="term" value="C:cell outer membrane"/>
    <property type="evidence" value="ECO:0007669"/>
    <property type="project" value="UniProtKB-SubCell"/>
</dbReference>
<evidence type="ECO:0000256" key="3">
    <source>
        <dbReference type="ARBA" id="ARBA00022448"/>
    </source>
</evidence>
<reference evidence="8 9" key="1">
    <citation type="submission" date="2017-06" db="EMBL/GenBank/DDBJ databases">
        <title>Description of Avrilella dinanensis gen. nov. sp. nov.</title>
        <authorList>
            <person name="Leyer C."/>
            <person name="Sassi M."/>
            <person name="Minet J."/>
            <person name="Kayal S."/>
            <person name="Cattoir V."/>
        </authorList>
    </citation>
    <scope>NUCLEOTIDE SEQUENCE [LARGE SCALE GENOMIC DNA]</scope>
    <source>
        <strain evidence="8 9">UR159</strain>
    </source>
</reference>
<evidence type="ECO:0000313" key="8">
    <source>
        <dbReference type="EMBL" id="PJR04214.1"/>
    </source>
</evidence>
<dbReference type="PANTHER" id="PTHR30026:SF20">
    <property type="entry name" value="OUTER MEMBRANE PROTEIN TOLC"/>
    <property type="match status" value="1"/>
</dbReference>
<comment type="subcellular location">
    <subcellularLocation>
        <location evidence="1">Cell outer membrane</location>
    </subcellularLocation>
</comment>
<dbReference type="Gene3D" id="1.20.1600.10">
    <property type="entry name" value="Outer membrane efflux proteins (OEP)"/>
    <property type="match status" value="1"/>
</dbReference>
<dbReference type="InterPro" id="IPR003423">
    <property type="entry name" value="OMP_efflux"/>
</dbReference>
<protein>
    <submittedName>
        <fullName evidence="8">Transporter</fullName>
    </submittedName>
</protein>
<gene>
    <name evidence="8" type="ORF">CDL10_06490</name>
</gene>
<dbReference type="PANTHER" id="PTHR30026">
    <property type="entry name" value="OUTER MEMBRANE PROTEIN TOLC"/>
    <property type="match status" value="1"/>
</dbReference>
<keyword evidence="5" id="KW-0812">Transmembrane</keyword>
<dbReference type="AlphaFoldDB" id="A0A2M9R5U4"/>
<keyword evidence="9" id="KW-1185">Reference proteome</keyword>
<dbReference type="GO" id="GO:0015288">
    <property type="term" value="F:porin activity"/>
    <property type="evidence" value="ECO:0007669"/>
    <property type="project" value="TreeGrafter"/>
</dbReference>
<dbReference type="RefSeq" id="WP_100677777.1">
    <property type="nucleotide sequence ID" value="NZ_NIPO01000001.1"/>
</dbReference>
<keyword evidence="7" id="KW-0998">Cell outer membrane</keyword>
<dbReference type="Proteomes" id="UP000231960">
    <property type="component" value="Unassembled WGS sequence"/>
</dbReference>
<dbReference type="GO" id="GO:1990281">
    <property type="term" value="C:efflux pump complex"/>
    <property type="evidence" value="ECO:0007669"/>
    <property type="project" value="TreeGrafter"/>
</dbReference>
<organism evidence="8 9">
    <name type="scientific">Avrilella dinanensis</name>
    <dbReference type="NCBI Taxonomy" id="2008672"/>
    <lineage>
        <taxon>Bacteria</taxon>
        <taxon>Pseudomonadati</taxon>
        <taxon>Bacteroidota</taxon>
        <taxon>Flavobacteriia</taxon>
        <taxon>Flavobacteriales</taxon>
        <taxon>Flavobacteriaceae</taxon>
        <taxon>Avrilella</taxon>
    </lineage>
</organism>
<comment type="caution">
    <text evidence="8">The sequence shown here is derived from an EMBL/GenBank/DDBJ whole genome shotgun (WGS) entry which is preliminary data.</text>
</comment>
<dbReference type="GO" id="GO:0015562">
    <property type="term" value="F:efflux transmembrane transporter activity"/>
    <property type="evidence" value="ECO:0007669"/>
    <property type="project" value="InterPro"/>
</dbReference>
<evidence type="ECO:0000256" key="7">
    <source>
        <dbReference type="ARBA" id="ARBA00023237"/>
    </source>
</evidence>
<sequence length="475" mass="53427">MKKILVGIFTLTFAWLNAQNKQWTLEECVSYARQNNLSIQQYLLDEKTAELDKKDAVGNFFPTINASGSHSWTVGLNQNITTGLLENQTTQFTSAGFDVGIDIYKGGQNHKRMRRADLSTLAARYQTEKIVDDVSINVVNAYLQIIFSKEILKANLAQLRFDEQQLDRVQSLVDAGSAPQGDVLDSQATVEASKQNVIVAENNLKLAKLSLTQLLQIDDYQNFDVADESFEIEASEVLLQDPQQIIEQSKDVLQDYKILQTQVELAETDVAIAKSARLPSIRAFYNLATRAAHADVVTDYIVDVNNPQQIGIVEGTNQRVLAPRTQPVFGKPAPLLEQFDMNKGHNFGIGISIPILNGFSVRNNVKRAKLAHEKALLAVKENELQLEQKVYTAYTDTQGALQAYQAARTTLEARKQSMEYAQQRYDVGLINIFDLNQNQNMLVAAQSELLRAKYDFIFKTKILEYYFGLPIFKLD</sequence>
<keyword evidence="4" id="KW-1134">Transmembrane beta strand</keyword>
<keyword evidence="3" id="KW-0813">Transport</keyword>
<evidence type="ECO:0000256" key="4">
    <source>
        <dbReference type="ARBA" id="ARBA00022452"/>
    </source>
</evidence>
<evidence type="ECO:0000313" key="9">
    <source>
        <dbReference type="Proteomes" id="UP000231960"/>
    </source>
</evidence>
<proteinExistence type="inferred from homology"/>
<evidence type="ECO:0000256" key="5">
    <source>
        <dbReference type="ARBA" id="ARBA00022692"/>
    </source>
</evidence>